<protein>
    <submittedName>
        <fullName evidence="3">Uncharacterized protein</fullName>
    </submittedName>
</protein>
<evidence type="ECO:0000313" key="3">
    <source>
        <dbReference type="EMBL" id="NLV09934.1"/>
    </source>
</evidence>
<feature type="region of interest" description="Disordered" evidence="1">
    <location>
        <begin position="1"/>
        <end position="30"/>
    </location>
</feature>
<evidence type="ECO:0000256" key="2">
    <source>
        <dbReference type="SAM" id="Phobius"/>
    </source>
</evidence>
<proteinExistence type="predicted"/>
<dbReference type="EMBL" id="WOYG01000001">
    <property type="protein sequence ID" value="NLV09934.1"/>
    <property type="molecule type" value="Genomic_DNA"/>
</dbReference>
<evidence type="ECO:0000256" key="1">
    <source>
        <dbReference type="SAM" id="MobiDB-lite"/>
    </source>
</evidence>
<reference evidence="3" key="1">
    <citation type="submission" date="2019-12" db="EMBL/GenBank/DDBJ databases">
        <title>Whole-genome sequence of Halomicrobium mukohataei pws1.</title>
        <authorList>
            <person name="Verma D.K."/>
            <person name="Gopal K."/>
            <person name="Prasad E.S."/>
        </authorList>
    </citation>
    <scope>NUCLEOTIDE SEQUENCE</scope>
    <source>
        <strain evidence="3">Pws1</strain>
    </source>
</reference>
<dbReference type="AlphaFoldDB" id="A0A847UET1"/>
<keyword evidence="2" id="KW-0472">Membrane</keyword>
<sequence>MVPDASDGTDEEATGEWRRRGDGGVDPGFDPDTLYRVVRAAIKDALLDVIGTLLLLGVALVVVTTGGQLLLGAMSEVATAVGALLVLFGLYLGAATLGLIPPLREWL</sequence>
<gene>
    <name evidence="3" type="ORF">GOC74_08330</name>
</gene>
<keyword evidence="2" id="KW-1133">Transmembrane helix</keyword>
<keyword evidence="2" id="KW-0812">Transmembrane</keyword>
<feature type="transmembrane region" description="Helical" evidence="2">
    <location>
        <begin position="45"/>
        <end position="71"/>
    </location>
</feature>
<dbReference type="Proteomes" id="UP000608662">
    <property type="component" value="Unassembled WGS sequence"/>
</dbReference>
<accession>A0A847UET1</accession>
<evidence type="ECO:0000313" key="4">
    <source>
        <dbReference type="Proteomes" id="UP000608662"/>
    </source>
</evidence>
<feature type="transmembrane region" description="Helical" evidence="2">
    <location>
        <begin position="77"/>
        <end position="100"/>
    </location>
</feature>
<dbReference type="GeneID" id="94362237"/>
<comment type="caution">
    <text evidence="3">The sequence shown here is derived from an EMBL/GenBank/DDBJ whole genome shotgun (WGS) entry which is preliminary data.</text>
</comment>
<dbReference type="RefSeq" id="WP_170093709.1">
    <property type="nucleotide sequence ID" value="NZ_WOYG01000001.1"/>
</dbReference>
<organism evidence="3 4">
    <name type="scientific">Halomicrobium mukohataei</name>
    <dbReference type="NCBI Taxonomy" id="57705"/>
    <lineage>
        <taxon>Archaea</taxon>
        <taxon>Methanobacteriati</taxon>
        <taxon>Methanobacteriota</taxon>
        <taxon>Stenosarchaea group</taxon>
        <taxon>Halobacteria</taxon>
        <taxon>Halobacteriales</taxon>
        <taxon>Haloarculaceae</taxon>
        <taxon>Halomicrobium</taxon>
    </lineage>
</organism>
<name>A0A847UET1_9EURY</name>